<dbReference type="PANTHER" id="PTHR30023">
    <property type="entry name" value="D-ALANYL-D-ALANINE CARBOXYPEPTIDASE"/>
    <property type="match status" value="1"/>
</dbReference>
<dbReference type="InterPro" id="IPR000667">
    <property type="entry name" value="Peptidase_S13"/>
</dbReference>
<feature type="signal peptide" evidence="3">
    <location>
        <begin position="1"/>
        <end position="25"/>
    </location>
</feature>
<evidence type="ECO:0000313" key="4">
    <source>
        <dbReference type="EMBL" id="MBK0398649.1"/>
    </source>
</evidence>
<dbReference type="EMBL" id="JAEHHL010000002">
    <property type="protein sequence ID" value="MBK0398649.1"/>
    <property type="molecule type" value="Genomic_DNA"/>
</dbReference>
<feature type="chain" id="PRO_5035241455" evidence="3">
    <location>
        <begin position="26"/>
        <end position="505"/>
    </location>
</feature>
<dbReference type="Proteomes" id="UP000655420">
    <property type="component" value="Unassembled WGS sequence"/>
</dbReference>
<protein>
    <submittedName>
        <fullName evidence="4">D-alanyl-D-alanine carboxypeptidase/D-alanyl-D-alanine-endopeptidase</fullName>
        <ecNumber evidence="4">3.4.16.4</ecNumber>
    </submittedName>
</protein>
<accession>A0A8J7M6X2</accession>
<evidence type="ECO:0000313" key="5">
    <source>
        <dbReference type="Proteomes" id="UP000655420"/>
    </source>
</evidence>
<keyword evidence="2 4" id="KW-0378">Hydrolase</keyword>
<dbReference type="NCBIfam" id="TIGR00666">
    <property type="entry name" value="PBP4"/>
    <property type="match status" value="1"/>
</dbReference>
<dbReference type="EC" id="3.4.16.4" evidence="4"/>
<keyword evidence="5" id="KW-1185">Reference proteome</keyword>
<name>A0A8J7M6X2_9RHOB</name>
<dbReference type="GO" id="GO:0000270">
    <property type="term" value="P:peptidoglycan metabolic process"/>
    <property type="evidence" value="ECO:0007669"/>
    <property type="project" value="TreeGrafter"/>
</dbReference>
<dbReference type="SUPFAM" id="SSF56601">
    <property type="entry name" value="beta-lactamase/transpeptidase-like"/>
    <property type="match status" value="1"/>
</dbReference>
<gene>
    <name evidence="4" type="primary">dacB</name>
    <name evidence="4" type="ORF">H0I76_05580</name>
</gene>
<dbReference type="Gene3D" id="3.40.710.10">
    <property type="entry name" value="DD-peptidase/beta-lactamase superfamily"/>
    <property type="match status" value="2"/>
</dbReference>
<organism evidence="4 5">
    <name type="scientific">Thermohalobaculum xanthum</name>
    <dbReference type="NCBI Taxonomy" id="2753746"/>
    <lineage>
        <taxon>Bacteria</taxon>
        <taxon>Pseudomonadati</taxon>
        <taxon>Pseudomonadota</taxon>
        <taxon>Alphaproteobacteria</taxon>
        <taxon>Rhodobacterales</taxon>
        <taxon>Paracoccaceae</taxon>
        <taxon>Thermohalobaculum</taxon>
    </lineage>
</organism>
<evidence type="ECO:0000256" key="2">
    <source>
        <dbReference type="ARBA" id="ARBA00022801"/>
    </source>
</evidence>
<evidence type="ECO:0000256" key="1">
    <source>
        <dbReference type="ARBA" id="ARBA00006096"/>
    </source>
</evidence>
<dbReference type="GO" id="GO:0006508">
    <property type="term" value="P:proteolysis"/>
    <property type="evidence" value="ECO:0007669"/>
    <property type="project" value="InterPro"/>
</dbReference>
<dbReference type="Pfam" id="PF02113">
    <property type="entry name" value="Peptidase_S13"/>
    <property type="match status" value="1"/>
</dbReference>
<dbReference type="AlphaFoldDB" id="A0A8J7M6X2"/>
<proteinExistence type="inferred from homology"/>
<reference evidence="4" key="1">
    <citation type="submission" date="2020-12" db="EMBL/GenBank/DDBJ databases">
        <title>Bacterial taxonomy.</title>
        <authorList>
            <person name="Pan X."/>
        </authorList>
    </citation>
    <scope>NUCLEOTIDE SEQUENCE</scope>
    <source>
        <strain evidence="4">M0105</strain>
    </source>
</reference>
<comment type="caution">
    <text evidence="4">The sequence shown here is derived from an EMBL/GenBank/DDBJ whole genome shotgun (WGS) entry which is preliminary data.</text>
</comment>
<keyword evidence="3" id="KW-0732">Signal</keyword>
<keyword evidence="4" id="KW-0645">Protease</keyword>
<dbReference type="InterPro" id="IPR012338">
    <property type="entry name" value="Beta-lactam/transpept-like"/>
</dbReference>
<dbReference type="RefSeq" id="WP_200608112.1">
    <property type="nucleotide sequence ID" value="NZ_JAEHHL010000002.1"/>
</dbReference>
<keyword evidence="4" id="KW-0121">Carboxypeptidase</keyword>
<sequence length="505" mass="53304">MTTGIRRRAVLAGLLATALARGALAFEAPLPRPRPGGARGVPAVVTLPQAPSGVSSWLVVDLDRGTILDAHEARVPQAPASVAKLPTAAYALERLGPGHRFETRLAMRGRVVGDRIEGDLVLAGGWDPELDTDALLPLVMALQRAGVRRITGRFLVDPGHAPEIAAIDPSQPEDAAYNPAISGLNLNFNRVRVEWPDKAGPSDIRVSARALRLDPGVKGVRVVASDAPDLNVFAYSTQGDSEVWQIAGRELKRRGGRWLPVRQPAAYAGEVFAALCATQGIALPEAVPGASGPQDVILATQRSAPLVGILEGMLHHSTNLTAEVVGQASSGELGSPMGSAAAMNRWAGAFAGFPVDDPGFAFANHSGLTTRSRVSAERMVAFLRAATTRPVPEGAERTDPRLPGGVARLLRPYNVATKGDGLDHDKLLIVAKTGTMDFVRGLAGYVITPGGRRLAFAVFSNDLDRRSGGVSHIDRAWMGRARGFEKVLLQNWIAMADGGKPGSRG</sequence>
<dbReference type="PANTHER" id="PTHR30023:SF0">
    <property type="entry name" value="PENICILLIN-SENSITIVE CARBOXYPEPTIDASE A"/>
    <property type="match status" value="1"/>
</dbReference>
<dbReference type="PRINTS" id="PR00922">
    <property type="entry name" value="DADACBPTASE3"/>
</dbReference>
<dbReference type="Gene3D" id="3.50.80.20">
    <property type="entry name" value="D-Ala-D-Ala carboxypeptidase C, peptidase S13"/>
    <property type="match status" value="1"/>
</dbReference>
<evidence type="ECO:0000256" key="3">
    <source>
        <dbReference type="SAM" id="SignalP"/>
    </source>
</evidence>
<dbReference type="GO" id="GO:0009002">
    <property type="term" value="F:serine-type D-Ala-D-Ala carboxypeptidase activity"/>
    <property type="evidence" value="ECO:0007669"/>
    <property type="project" value="UniProtKB-EC"/>
</dbReference>
<comment type="similarity">
    <text evidence="1">Belongs to the peptidase S13 family.</text>
</comment>